<dbReference type="RefSeq" id="WP_285882599.1">
    <property type="nucleotide sequence ID" value="NZ_JARFYN010000045.1"/>
</dbReference>
<keyword evidence="1" id="KW-0812">Transmembrane</keyword>
<keyword evidence="1" id="KW-0472">Membrane</keyword>
<evidence type="ECO:0008006" key="4">
    <source>
        <dbReference type="Google" id="ProtNLM"/>
    </source>
</evidence>
<dbReference type="EMBL" id="JARFYN010000045">
    <property type="protein sequence ID" value="MDL2409156.1"/>
    <property type="molecule type" value="Genomic_DNA"/>
</dbReference>
<feature type="transmembrane region" description="Helical" evidence="1">
    <location>
        <begin position="35"/>
        <end position="56"/>
    </location>
</feature>
<keyword evidence="3" id="KW-1185">Reference proteome</keyword>
<evidence type="ECO:0000313" key="2">
    <source>
        <dbReference type="EMBL" id="MDL2409156.1"/>
    </source>
</evidence>
<reference evidence="2" key="1">
    <citation type="submission" date="2023-06" db="EMBL/GenBank/DDBJ databases">
        <title>Phylogenetic Diversity of Rhizobium strains.</title>
        <authorList>
            <person name="Moura F.T."/>
            <person name="Helene L.C.F."/>
            <person name="Hungria M."/>
        </authorList>
    </citation>
    <scope>NUCLEOTIDE SEQUENCE</scope>
    <source>
        <strain evidence="2">CCGE524</strain>
    </source>
</reference>
<feature type="transmembrane region" description="Helical" evidence="1">
    <location>
        <begin position="133"/>
        <end position="155"/>
    </location>
</feature>
<feature type="transmembrane region" description="Helical" evidence="1">
    <location>
        <begin position="89"/>
        <end position="113"/>
    </location>
</feature>
<name>A0ABT7KKJ4_9HYPH</name>
<protein>
    <recommendedName>
        <fullName evidence="4">GGDEF domain-containing protein</fullName>
    </recommendedName>
</protein>
<gene>
    <name evidence="2" type="ORF">PY650_26670</name>
</gene>
<accession>A0ABT7KKJ4</accession>
<feature type="transmembrane region" description="Helical" evidence="1">
    <location>
        <begin position="167"/>
        <end position="186"/>
    </location>
</feature>
<keyword evidence="1" id="KW-1133">Transmembrane helix</keyword>
<sequence>MEFSSIAFLGGAVVALASIYFLIRRVREHHSAHVFGLWCVFSFSFVIASGLFAFIYVEVILYRASSLGGAPGSVILFIFNAALDVREEFYLISAIGAVLILPQLIAYCIAGIFGCARFPGVLVWIDEFIAWTLIKFFVVLGGILGAQAIFALYGHPYRVPAEIPSRLFYMGLFTALSFLIFFFITARETVISHVKQLRLSTWLGKVHAHMTRHAGHQEEADGSLDDAIFEYVEKRLVERLDNRMRKAEEAPR</sequence>
<evidence type="ECO:0000256" key="1">
    <source>
        <dbReference type="SAM" id="Phobius"/>
    </source>
</evidence>
<comment type="caution">
    <text evidence="2">The sequence shown here is derived from an EMBL/GenBank/DDBJ whole genome shotgun (WGS) entry which is preliminary data.</text>
</comment>
<organism evidence="2 3">
    <name type="scientific">Rhizobium calliandrae</name>
    <dbReference type="NCBI Taxonomy" id="1312182"/>
    <lineage>
        <taxon>Bacteria</taxon>
        <taxon>Pseudomonadati</taxon>
        <taxon>Pseudomonadota</taxon>
        <taxon>Alphaproteobacteria</taxon>
        <taxon>Hyphomicrobiales</taxon>
        <taxon>Rhizobiaceae</taxon>
        <taxon>Rhizobium/Agrobacterium group</taxon>
        <taxon>Rhizobium</taxon>
    </lineage>
</organism>
<dbReference type="Proteomes" id="UP001172630">
    <property type="component" value="Unassembled WGS sequence"/>
</dbReference>
<proteinExistence type="predicted"/>
<feature type="transmembrane region" description="Helical" evidence="1">
    <location>
        <begin position="6"/>
        <end position="23"/>
    </location>
</feature>
<evidence type="ECO:0000313" key="3">
    <source>
        <dbReference type="Proteomes" id="UP001172630"/>
    </source>
</evidence>
<feature type="transmembrane region" description="Helical" evidence="1">
    <location>
        <begin position="62"/>
        <end position="82"/>
    </location>
</feature>